<feature type="region of interest" description="Disordered" evidence="1">
    <location>
        <begin position="1"/>
        <end position="26"/>
    </location>
</feature>
<reference evidence="2" key="1">
    <citation type="submission" date="2014-09" db="EMBL/GenBank/DDBJ databases">
        <authorList>
            <person name="Magalhaes I.L.F."/>
            <person name="Oliveira U."/>
            <person name="Santos F.R."/>
            <person name="Vidigal T.H.D.A."/>
            <person name="Brescovit A.D."/>
            <person name="Santos A.J."/>
        </authorList>
    </citation>
    <scope>NUCLEOTIDE SEQUENCE</scope>
    <source>
        <tissue evidence="2">Shoot tissue taken approximately 20 cm above the soil surface</tissue>
    </source>
</reference>
<dbReference type="EMBL" id="GBRH01193307">
    <property type="protein sequence ID" value="JAE04589.1"/>
    <property type="molecule type" value="Transcribed_RNA"/>
</dbReference>
<reference evidence="2" key="2">
    <citation type="journal article" date="2015" name="Data Brief">
        <title>Shoot transcriptome of the giant reed, Arundo donax.</title>
        <authorList>
            <person name="Barrero R.A."/>
            <person name="Guerrero F.D."/>
            <person name="Moolhuijzen P."/>
            <person name="Goolsby J.A."/>
            <person name="Tidwell J."/>
            <person name="Bellgard S.E."/>
            <person name="Bellgard M.I."/>
        </authorList>
    </citation>
    <scope>NUCLEOTIDE SEQUENCE</scope>
    <source>
        <tissue evidence="2">Shoot tissue taken approximately 20 cm above the soil surface</tissue>
    </source>
</reference>
<protein>
    <submittedName>
        <fullName evidence="2">Uncharacterized protein</fullName>
    </submittedName>
</protein>
<proteinExistence type="predicted"/>
<name>A0A0A9F074_ARUDO</name>
<accession>A0A0A9F074</accession>
<evidence type="ECO:0000313" key="2">
    <source>
        <dbReference type="EMBL" id="JAE04589.1"/>
    </source>
</evidence>
<organism evidence="2">
    <name type="scientific">Arundo donax</name>
    <name type="common">Giant reed</name>
    <name type="synonym">Donax arundinaceus</name>
    <dbReference type="NCBI Taxonomy" id="35708"/>
    <lineage>
        <taxon>Eukaryota</taxon>
        <taxon>Viridiplantae</taxon>
        <taxon>Streptophyta</taxon>
        <taxon>Embryophyta</taxon>
        <taxon>Tracheophyta</taxon>
        <taxon>Spermatophyta</taxon>
        <taxon>Magnoliopsida</taxon>
        <taxon>Liliopsida</taxon>
        <taxon>Poales</taxon>
        <taxon>Poaceae</taxon>
        <taxon>PACMAD clade</taxon>
        <taxon>Arundinoideae</taxon>
        <taxon>Arundineae</taxon>
        <taxon>Arundo</taxon>
    </lineage>
</organism>
<evidence type="ECO:0000256" key="1">
    <source>
        <dbReference type="SAM" id="MobiDB-lite"/>
    </source>
</evidence>
<feature type="compositionally biased region" description="Basic residues" evidence="1">
    <location>
        <begin position="15"/>
        <end position="26"/>
    </location>
</feature>
<dbReference type="AlphaFoldDB" id="A0A0A9F074"/>
<sequence>MRPRSCSGSEAPVGRRPRPLGRRRRDLRHGEHVAVALTVPVRRIVPHAPLLVGRLRRHPGDHVEEVRVHGRHLLLLVAPGLCGGGERRVVEEEVVDAPAGADVGEVVRDPGSAAAVVAALKNRAPVRGEVLRAGGGHIVGFAGVAAAATVRGGWRLVDEFGGELGPDEEEAAVLGGEVVGAVDGFVAVSAQDGAVLDAEHQPPPLLADVAERRGGGGVTVVAAGSLEERDASVLAGELVGTVDAAVAGGAERGLVGAAEHRCRLAAADVALHPHGAWRSGDDGTYS</sequence>